<accession>A0A410MGB9</accession>
<gene>
    <name evidence="6" type="ORF">HLI_16790</name>
</gene>
<dbReference type="PANTHER" id="PTHR30204">
    <property type="entry name" value="REDOX-CYCLING DRUG-SENSING TRANSCRIPTIONAL ACTIVATOR SOXR"/>
    <property type="match status" value="1"/>
</dbReference>
<dbReference type="Proteomes" id="UP000287756">
    <property type="component" value="Chromosome"/>
</dbReference>
<dbReference type="OrthoDB" id="9791488at2"/>
<dbReference type="InterPro" id="IPR000551">
    <property type="entry name" value="MerR-type_HTH_dom"/>
</dbReference>
<organism evidence="6 7">
    <name type="scientific">Halobacillus litoralis</name>
    <dbReference type="NCBI Taxonomy" id="45668"/>
    <lineage>
        <taxon>Bacteria</taxon>
        <taxon>Bacillati</taxon>
        <taxon>Bacillota</taxon>
        <taxon>Bacilli</taxon>
        <taxon>Bacillales</taxon>
        <taxon>Bacillaceae</taxon>
        <taxon>Halobacillus</taxon>
    </lineage>
</organism>
<dbReference type="AlphaFoldDB" id="A0A410MGB9"/>
<dbReference type="SUPFAM" id="SSF46955">
    <property type="entry name" value="Putative DNA-binding domain"/>
    <property type="match status" value="1"/>
</dbReference>
<dbReference type="KEGG" id="hli:HLI_16790"/>
<dbReference type="InterPro" id="IPR047057">
    <property type="entry name" value="MerR_fam"/>
</dbReference>
<protein>
    <submittedName>
        <fullName evidence="6">MerR family transcriptional regulator</fullName>
    </submittedName>
</protein>
<sequence length="135" mass="16070">MRGNLVTHSFTIQQVADQFQVTQRTIRYYEELGLIHPERTSAGRRSFSSKDLTRLGLVFRGKIYGFHLDEIKEMIHLFDQDPSGVRQLERTLSYGKDKMREVDVRIRELEHLKAEMKQWLMKFEEELEERRGDAP</sequence>
<evidence type="ECO:0000259" key="5">
    <source>
        <dbReference type="PROSITE" id="PS50937"/>
    </source>
</evidence>
<keyword evidence="3" id="KW-0238">DNA-binding</keyword>
<evidence type="ECO:0000256" key="2">
    <source>
        <dbReference type="ARBA" id="ARBA00023015"/>
    </source>
</evidence>
<dbReference type="EMBL" id="CP026118">
    <property type="protein sequence ID" value="QAS53743.1"/>
    <property type="molecule type" value="Genomic_DNA"/>
</dbReference>
<evidence type="ECO:0000256" key="1">
    <source>
        <dbReference type="ARBA" id="ARBA00022491"/>
    </source>
</evidence>
<dbReference type="GO" id="GO:0003677">
    <property type="term" value="F:DNA binding"/>
    <property type="evidence" value="ECO:0007669"/>
    <property type="project" value="UniProtKB-KW"/>
</dbReference>
<dbReference type="PROSITE" id="PS50937">
    <property type="entry name" value="HTH_MERR_2"/>
    <property type="match status" value="1"/>
</dbReference>
<evidence type="ECO:0000313" key="7">
    <source>
        <dbReference type="Proteomes" id="UP000287756"/>
    </source>
</evidence>
<evidence type="ECO:0000256" key="4">
    <source>
        <dbReference type="ARBA" id="ARBA00023163"/>
    </source>
</evidence>
<reference evidence="6 7" key="1">
    <citation type="submission" date="2018-01" db="EMBL/GenBank/DDBJ databases">
        <title>The whole genome sequencing and assembly of Halobacillus litoralis ERB031 strain.</title>
        <authorList>
            <person name="Lee S.-J."/>
            <person name="Park M.-K."/>
            <person name="Kim J.-Y."/>
            <person name="Lee Y.-J."/>
            <person name="Yi H."/>
            <person name="Bahn Y.-S."/>
            <person name="Kim J.F."/>
            <person name="Lee D.-W."/>
        </authorList>
    </citation>
    <scope>NUCLEOTIDE SEQUENCE [LARGE SCALE GENOMIC DNA]</scope>
    <source>
        <strain evidence="6 7">ERB 031</strain>
    </source>
</reference>
<proteinExistence type="predicted"/>
<dbReference type="Pfam" id="PF13411">
    <property type="entry name" value="MerR_1"/>
    <property type="match status" value="1"/>
</dbReference>
<keyword evidence="4" id="KW-0804">Transcription</keyword>
<evidence type="ECO:0000256" key="3">
    <source>
        <dbReference type="ARBA" id="ARBA00023125"/>
    </source>
</evidence>
<dbReference type="PANTHER" id="PTHR30204:SF69">
    <property type="entry name" value="MERR-FAMILY TRANSCRIPTIONAL REGULATOR"/>
    <property type="match status" value="1"/>
</dbReference>
<keyword evidence="1" id="KW-0678">Repressor</keyword>
<keyword evidence="2" id="KW-0805">Transcription regulation</keyword>
<dbReference type="InterPro" id="IPR009061">
    <property type="entry name" value="DNA-bd_dom_put_sf"/>
</dbReference>
<dbReference type="SMART" id="SM00422">
    <property type="entry name" value="HTH_MERR"/>
    <property type="match status" value="1"/>
</dbReference>
<dbReference type="Gene3D" id="1.10.1660.10">
    <property type="match status" value="1"/>
</dbReference>
<feature type="domain" description="HTH merR-type" evidence="5">
    <location>
        <begin position="9"/>
        <end position="77"/>
    </location>
</feature>
<dbReference type="GO" id="GO:0003700">
    <property type="term" value="F:DNA-binding transcription factor activity"/>
    <property type="evidence" value="ECO:0007669"/>
    <property type="project" value="InterPro"/>
</dbReference>
<evidence type="ECO:0000313" key="6">
    <source>
        <dbReference type="EMBL" id="QAS53743.1"/>
    </source>
</evidence>
<name>A0A410MGB9_9BACI</name>